<keyword evidence="1" id="KW-0472">Membrane</keyword>
<keyword evidence="1" id="KW-1133">Transmembrane helix</keyword>
<keyword evidence="1" id="KW-0812">Transmembrane</keyword>
<gene>
    <name evidence="2" type="ORF">CHL78_001475</name>
</gene>
<evidence type="ECO:0000313" key="3">
    <source>
        <dbReference type="Proteomes" id="UP000215694"/>
    </source>
</evidence>
<comment type="caution">
    <text evidence="2">The sequence shown here is derived from an EMBL/GenBank/DDBJ whole genome shotgun (WGS) entry which is preliminary data.</text>
</comment>
<dbReference type="RefSeq" id="WP_094367186.1">
    <property type="nucleotide sequence ID" value="NZ_NOJY02000002.1"/>
</dbReference>
<reference evidence="2 3" key="1">
    <citation type="journal article" date="2017" name="Genome Announc.">
        <title>Draft Genome Sequence of Romboutsia weinsteinii sp. nov. Strain CCRI-19649(T) Isolated from Surface Water.</title>
        <authorList>
            <person name="Maheux A.F."/>
            <person name="Boudreau D.K."/>
            <person name="Berube E."/>
            <person name="Boissinot M."/>
            <person name="Cantin P."/>
            <person name="Raymond F."/>
            <person name="Corbeil J."/>
            <person name="Omar R.F."/>
            <person name="Bergeron M.G."/>
        </authorList>
    </citation>
    <scope>NUCLEOTIDE SEQUENCE [LARGE SCALE GENOMIC DNA]</scope>
    <source>
        <strain evidence="2 3">CCRI-19649</strain>
    </source>
</reference>
<evidence type="ECO:0000256" key="1">
    <source>
        <dbReference type="SAM" id="Phobius"/>
    </source>
</evidence>
<keyword evidence="3" id="KW-1185">Reference proteome</keyword>
<dbReference type="AlphaFoldDB" id="A0A371J9P5"/>
<protein>
    <submittedName>
        <fullName evidence="2">Uncharacterized protein</fullName>
    </submittedName>
</protein>
<proteinExistence type="predicted"/>
<dbReference type="OrthoDB" id="1747727at2"/>
<accession>A0A371J9P5</accession>
<name>A0A371J9P5_9FIRM</name>
<dbReference type="Proteomes" id="UP000215694">
    <property type="component" value="Unassembled WGS sequence"/>
</dbReference>
<sequence length="405" mass="47188">MDSMASYVWSIDYKYLVGMIGLLPIVAYLVYITSKHEEKEKYLLLKVFGFYILSRSTFNIKFGTLPIIIPIGYCIYYFFIKGEKQTNYKIKKKASILGVAMLYIGIASGHILEKVEFTDRKISTENNSIISLSEDFESIKHNLDIDHAYIDDFKLEYDKDNKIKSLSYGIIDYEKRYNVKYEKGKYLVKVQKGYKDQSTYYTYPEQYMQAKDFLEVIGRTDFIKSEDADFYSVIYNGTYDGYYECEDVYSVNLYNYTTSKIKDFSQVDHGLVISHSNVKKVGEKQTSIIDTQAYLVNYSLLNDEDLYKYEDIEITIEDIKTDEDVVIYDTFDVAYIYDKISNGGWAEVHDMSLDIKPDIFLKDNKGNVLGFCKGSSFVRRDLETTSVWYSAPSGLYEFINEYLSK</sequence>
<organism evidence="2 3">
    <name type="scientific">Romboutsia weinsteinii</name>
    <dbReference type="NCBI Taxonomy" id="2020949"/>
    <lineage>
        <taxon>Bacteria</taxon>
        <taxon>Bacillati</taxon>
        <taxon>Bacillota</taxon>
        <taxon>Clostridia</taxon>
        <taxon>Peptostreptococcales</taxon>
        <taxon>Peptostreptococcaceae</taxon>
        <taxon>Romboutsia</taxon>
    </lineage>
</organism>
<dbReference type="EMBL" id="NOJY02000002">
    <property type="protein sequence ID" value="RDY29396.1"/>
    <property type="molecule type" value="Genomic_DNA"/>
</dbReference>
<feature type="transmembrane region" description="Helical" evidence="1">
    <location>
        <begin position="13"/>
        <end position="31"/>
    </location>
</feature>
<evidence type="ECO:0000313" key="2">
    <source>
        <dbReference type="EMBL" id="RDY29396.1"/>
    </source>
</evidence>
<feature type="transmembrane region" description="Helical" evidence="1">
    <location>
        <begin position="94"/>
        <end position="112"/>
    </location>
</feature>
<feature type="transmembrane region" description="Helical" evidence="1">
    <location>
        <begin position="64"/>
        <end position="82"/>
    </location>
</feature>